<sequence>MKRDNGKVCKKIVSLVVSVAFLLTHEFGLSQAREIPTGNSLNTSAVDLKDNLRNIDIPYNIYSKQESFDSGKDKTIFHIQDAHASLSNQYSIVEILDGLFKNYNVDLVLLEGAEGYLDTSILQSLPDEKTKKAVADNLIRKGLLSAGEFFTVMNDSKNIALYGVENDEMYRKNLEDFRKVHETQGVLAGMVDNFLTYLKQLESAVYSKELKDFVSIARSHREKELSFAIYWEKISGMVNNFSININEYAEL</sequence>
<name>A0A0F0CSA5_9BACT</name>
<proteinExistence type="predicted"/>
<comment type="caution">
    <text evidence="1">The sequence shown here is derived from an EMBL/GenBank/DDBJ whole genome shotgun (WGS) entry which is preliminary data.</text>
</comment>
<evidence type="ECO:0000313" key="2">
    <source>
        <dbReference type="Proteomes" id="UP000033428"/>
    </source>
</evidence>
<gene>
    <name evidence="1" type="ORF">OMAG_001242</name>
</gene>
<reference evidence="1 2" key="1">
    <citation type="submission" date="2015-02" db="EMBL/GenBank/DDBJ databases">
        <title>Single-cell genomics of uncultivated deep-branching MTB reveals a conserved set of magnetosome genes.</title>
        <authorList>
            <person name="Kolinko S."/>
            <person name="Richter M."/>
            <person name="Glockner F.O."/>
            <person name="Brachmann A."/>
            <person name="Schuler D."/>
        </authorList>
    </citation>
    <scope>NUCLEOTIDE SEQUENCE [LARGE SCALE GENOMIC DNA]</scope>
    <source>
        <strain evidence="1">SKK-01</strain>
    </source>
</reference>
<dbReference type="EMBL" id="JYNY01000242">
    <property type="protein sequence ID" value="KJJ84889.1"/>
    <property type="molecule type" value="Genomic_DNA"/>
</dbReference>
<evidence type="ECO:0000313" key="1">
    <source>
        <dbReference type="EMBL" id="KJJ84889.1"/>
    </source>
</evidence>
<protein>
    <submittedName>
        <fullName evidence="1">Uncharacterized protein</fullName>
    </submittedName>
</protein>
<keyword evidence="2" id="KW-1185">Reference proteome</keyword>
<dbReference type="Proteomes" id="UP000033428">
    <property type="component" value="Unassembled WGS sequence"/>
</dbReference>
<dbReference type="AlphaFoldDB" id="A0A0F0CSA5"/>
<accession>A0A0F0CSA5</accession>
<organism evidence="1 2">
    <name type="scientific">Candidatus Omnitrophus magneticus</name>
    <dbReference type="NCBI Taxonomy" id="1609969"/>
    <lineage>
        <taxon>Bacteria</taxon>
        <taxon>Pseudomonadati</taxon>
        <taxon>Candidatus Omnitrophota</taxon>
        <taxon>Candidatus Omnitrophus</taxon>
    </lineage>
</organism>